<keyword evidence="9" id="KW-0406">Ion transport</keyword>
<feature type="transmembrane region" description="Helical" evidence="11">
    <location>
        <begin position="45"/>
        <end position="63"/>
    </location>
</feature>
<comment type="caution">
    <text evidence="13">The sequence shown here is derived from an EMBL/GenBank/DDBJ whole genome shotgun (WGS) entry which is preliminary data.</text>
</comment>
<feature type="transmembrane region" description="Helical" evidence="11">
    <location>
        <begin position="130"/>
        <end position="149"/>
    </location>
</feature>
<dbReference type="Pfam" id="PF00999">
    <property type="entry name" value="Na_H_Exchanger"/>
    <property type="match status" value="1"/>
</dbReference>
<feature type="transmembrane region" description="Helical" evidence="11">
    <location>
        <begin position="196"/>
        <end position="217"/>
    </location>
</feature>
<feature type="domain" description="RCK N-terminal" evidence="12">
    <location>
        <begin position="413"/>
        <end position="529"/>
    </location>
</feature>
<feature type="transmembrane region" description="Helical" evidence="11">
    <location>
        <begin position="372"/>
        <end position="391"/>
    </location>
</feature>
<evidence type="ECO:0000256" key="3">
    <source>
        <dbReference type="ARBA" id="ARBA00022448"/>
    </source>
</evidence>
<feature type="transmembrane region" description="Helical" evidence="11">
    <location>
        <begin position="283"/>
        <end position="303"/>
    </location>
</feature>
<feature type="transmembrane region" description="Helical" evidence="11">
    <location>
        <begin position="344"/>
        <end position="366"/>
    </location>
</feature>
<organism evidence="13 14">
    <name type="scientific">Ancylobacter oerskovii</name>
    <dbReference type="NCBI Taxonomy" id="459519"/>
    <lineage>
        <taxon>Bacteria</taxon>
        <taxon>Pseudomonadati</taxon>
        <taxon>Pseudomonadota</taxon>
        <taxon>Alphaproteobacteria</taxon>
        <taxon>Hyphomicrobiales</taxon>
        <taxon>Xanthobacteraceae</taxon>
        <taxon>Ancylobacter</taxon>
    </lineage>
</organism>
<evidence type="ECO:0000256" key="4">
    <source>
        <dbReference type="ARBA" id="ARBA00022449"/>
    </source>
</evidence>
<comment type="similarity">
    <text evidence="2">Belongs to the monovalent cation:proton antiporter 2 (CPA2) transporter (TC 2.A.37) family.</text>
</comment>
<feature type="transmembrane region" description="Helical" evidence="11">
    <location>
        <begin position="100"/>
        <end position="124"/>
    </location>
</feature>
<evidence type="ECO:0000256" key="5">
    <source>
        <dbReference type="ARBA" id="ARBA00022538"/>
    </source>
</evidence>
<evidence type="ECO:0000256" key="6">
    <source>
        <dbReference type="ARBA" id="ARBA00022692"/>
    </source>
</evidence>
<dbReference type="Gene3D" id="3.40.50.720">
    <property type="entry name" value="NAD(P)-binding Rossmann-like Domain"/>
    <property type="match status" value="1"/>
</dbReference>
<keyword evidence="14" id="KW-1185">Reference proteome</keyword>
<dbReference type="PANTHER" id="PTHR46157:SF8">
    <property type="entry name" value="GLUTATHIONE-REGULATED POTASSIUM-EFFLUX SYSTEM PROTEIN"/>
    <property type="match status" value="1"/>
</dbReference>
<evidence type="ECO:0000259" key="12">
    <source>
        <dbReference type="PROSITE" id="PS51201"/>
    </source>
</evidence>
<dbReference type="Gene3D" id="1.20.1530.20">
    <property type="match status" value="1"/>
</dbReference>
<evidence type="ECO:0000256" key="9">
    <source>
        <dbReference type="ARBA" id="ARBA00023065"/>
    </source>
</evidence>
<dbReference type="InterPro" id="IPR006153">
    <property type="entry name" value="Cation/H_exchanger_TM"/>
</dbReference>
<comment type="subcellular location">
    <subcellularLocation>
        <location evidence="1">Membrane</location>
        <topology evidence="1">Multi-pass membrane protein</topology>
    </subcellularLocation>
</comment>
<keyword evidence="3" id="KW-0813">Transport</keyword>
<dbReference type="NCBIfam" id="TIGR00932">
    <property type="entry name" value="2a37"/>
    <property type="match status" value="1"/>
</dbReference>
<evidence type="ECO:0000256" key="7">
    <source>
        <dbReference type="ARBA" id="ARBA00022958"/>
    </source>
</evidence>
<dbReference type="PROSITE" id="PS51201">
    <property type="entry name" value="RCK_N"/>
    <property type="match status" value="1"/>
</dbReference>
<dbReference type="EMBL" id="JBHUHD010000001">
    <property type="protein sequence ID" value="MFD2142456.1"/>
    <property type="molecule type" value="Genomic_DNA"/>
</dbReference>
<keyword evidence="7" id="KW-0630">Potassium</keyword>
<evidence type="ECO:0000256" key="1">
    <source>
        <dbReference type="ARBA" id="ARBA00004141"/>
    </source>
</evidence>
<dbReference type="RefSeq" id="WP_213353920.1">
    <property type="nucleotide sequence ID" value="NZ_JAHBGB010000037.1"/>
</dbReference>
<evidence type="ECO:0000256" key="10">
    <source>
        <dbReference type="ARBA" id="ARBA00023136"/>
    </source>
</evidence>
<keyword evidence="10 11" id="KW-0472">Membrane</keyword>
<dbReference type="Pfam" id="PF02254">
    <property type="entry name" value="TrkA_N"/>
    <property type="match status" value="1"/>
</dbReference>
<keyword evidence="4" id="KW-0050">Antiport</keyword>
<accession>A0ABW4Z1F7</accession>
<feature type="transmembrane region" description="Helical" evidence="11">
    <location>
        <begin position="20"/>
        <end position="38"/>
    </location>
</feature>
<feature type="transmembrane region" description="Helical" evidence="11">
    <location>
        <begin position="309"/>
        <end position="332"/>
    </location>
</feature>
<gene>
    <name evidence="13" type="ORF">ACFSNC_18785</name>
</gene>
<keyword evidence="5" id="KW-0633">Potassium transport</keyword>
<dbReference type="PANTHER" id="PTHR46157">
    <property type="entry name" value="K(+) EFFLUX ANTIPORTER 3, CHLOROPLASTIC"/>
    <property type="match status" value="1"/>
</dbReference>
<dbReference type="InterPro" id="IPR036291">
    <property type="entry name" value="NAD(P)-bd_dom_sf"/>
</dbReference>
<dbReference type="SUPFAM" id="SSF51735">
    <property type="entry name" value="NAD(P)-binding Rossmann-fold domains"/>
    <property type="match status" value="1"/>
</dbReference>
<dbReference type="InterPro" id="IPR038770">
    <property type="entry name" value="Na+/solute_symporter_sf"/>
</dbReference>
<feature type="transmembrane region" description="Helical" evidence="11">
    <location>
        <begin position="69"/>
        <end position="88"/>
    </location>
</feature>
<proteinExistence type="inferred from homology"/>
<reference evidence="14" key="1">
    <citation type="journal article" date="2019" name="Int. J. Syst. Evol. Microbiol.">
        <title>The Global Catalogue of Microorganisms (GCM) 10K type strain sequencing project: providing services to taxonomists for standard genome sequencing and annotation.</title>
        <authorList>
            <consortium name="The Broad Institute Genomics Platform"/>
            <consortium name="The Broad Institute Genome Sequencing Center for Infectious Disease"/>
            <person name="Wu L."/>
            <person name="Ma J."/>
        </authorList>
    </citation>
    <scope>NUCLEOTIDE SEQUENCE [LARGE SCALE GENOMIC DNA]</scope>
    <source>
        <strain evidence="14">CCM 7435</strain>
    </source>
</reference>
<dbReference type="InterPro" id="IPR004771">
    <property type="entry name" value="K/H_exchanger"/>
</dbReference>
<sequence length="613" mass="64535">MAAEATAEAASHAAAHGFNLLPVVVLLGAAVVAVPLFKRLGLGSVLGYLAAGLVIGPFGFGVFSDPQSILHVAELGVVMFLFIIGLEMQPSRLWAMRGEIFGLGLAQVGACAALLTCVGLALGYPLVPSFVSGTGFVLTSTAIVMQVLEERRSLALPKGRRIVAILLLEDLAIVPLLALVAFLAPGGNEVTLAERFTGIAIGLGSILALVLAGRYLLDPMFRILGKAKAREVMTAAALFVVLGAALAMQFGGLSMAMGAFLAGVLLSESSFRHQLEADIEPFRGVLLGLFFLGVGMALDLAVIVANWQLIAICVIGYMILKTLAIYAVARLFGANNREAFERAVLMAQGGEFAFVLYAAATTVGILTIEENAILTATIIVSMALTPLMIIAHDRLLPKPQPSMDGVEMAENLSASVLMIGFGRFGQIVSQPLLAAGCSVSLIEADPELIRDSRDFGFKVYYGDGTRLDILHAAGAHDARLIIVAVNDGATAVKITELIKAEFPLVPVLARAIDRENAAELIHVGADFQIRETFESALVMGGQALAMMDVEETERARIIADVRRRDAERLDIELTGGLYDTSARSLILGNLPLKPAIVDATPQLPTAAAGEAAG</sequence>
<feature type="transmembrane region" description="Helical" evidence="11">
    <location>
        <begin position="161"/>
        <end position="184"/>
    </location>
</feature>
<evidence type="ECO:0000313" key="14">
    <source>
        <dbReference type="Proteomes" id="UP001597299"/>
    </source>
</evidence>
<dbReference type="InterPro" id="IPR003148">
    <property type="entry name" value="RCK_N"/>
</dbReference>
<protein>
    <submittedName>
        <fullName evidence="13">Monovalent cation:proton antiporter-2 (CPA2) family protein</fullName>
    </submittedName>
</protein>
<evidence type="ECO:0000256" key="2">
    <source>
        <dbReference type="ARBA" id="ARBA00005551"/>
    </source>
</evidence>
<keyword evidence="8 11" id="KW-1133">Transmembrane helix</keyword>
<evidence type="ECO:0000313" key="13">
    <source>
        <dbReference type="EMBL" id="MFD2142456.1"/>
    </source>
</evidence>
<evidence type="ECO:0000256" key="8">
    <source>
        <dbReference type="ARBA" id="ARBA00022989"/>
    </source>
</evidence>
<evidence type="ECO:0000256" key="11">
    <source>
        <dbReference type="SAM" id="Phobius"/>
    </source>
</evidence>
<dbReference type="Proteomes" id="UP001597299">
    <property type="component" value="Unassembled WGS sequence"/>
</dbReference>
<keyword evidence="6 11" id="KW-0812">Transmembrane</keyword>
<name>A0ABW4Z1F7_9HYPH</name>